<organism evidence="2">
    <name type="scientific">Anguilla anguilla</name>
    <name type="common">European freshwater eel</name>
    <name type="synonym">Muraena anguilla</name>
    <dbReference type="NCBI Taxonomy" id="7936"/>
    <lineage>
        <taxon>Eukaryota</taxon>
        <taxon>Metazoa</taxon>
        <taxon>Chordata</taxon>
        <taxon>Craniata</taxon>
        <taxon>Vertebrata</taxon>
        <taxon>Euteleostomi</taxon>
        <taxon>Actinopterygii</taxon>
        <taxon>Neopterygii</taxon>
        <taxon>Teleostei</taxon>
        <taxon>Anguilliformes</taxon>
        <taxon>Anguillidae</taxon>
        <taxon>Anguilla</taxon>
    </lineage>
</organism>
<evidence type="ECO:0000256" key="1">
    <source>
        <dbReference type="SAM" id="MobiDB-lite"/>
    </source>
</evidence>
<proteinExistence type="predicted"/>
<dbReference type="EMBL" id="GBXM01015548">
    <property type="protein sequence ID" value="JAH93029.1"/>
    <property type="molecule type" value="Transcribed_RNA"/>
</dbReference>
<reference evidence="2" key="2">
    <citation type="journal article" date="2015" name="Fish Shellfish Immunol.">
        <title>Early steps in the European eel (Anguilla anguilla)-Vibrio vulnificus interaction in the gills: Role of the RtxA13 toxin.</title>
        <authorList>
            <person name="Callol A."/>
            <person name="Pajuelo D."/>
            <person name="Ebbesson L."/>
            <person name="Teles M."/>
            <person name="MacKenzie S."/>
            <person name="Amaro C."/>
        </authorList>
    </citation>
    <scope>NUCLEOTIDE SEQUENCE</scope>
</reference>
<feature type="region of interest" description="Disordered" evidence="1">
    <location>
        <begin position="40"/>
        <end position="59"/>
    </location>
</feature>
<protein>
    <submittedName>
        <fullName evidence="2">Uncharacterized protein</fullName>
    </submittedName>
</protein>
<dbReference type="AlphaFoldDB" id="A0A0E9WRH9"/>
<accession>A0A0E9WRH9</accession>
<sequence length="59" mass="7082">MHSHTNTYSYSYSYEKMHVFGLALTQRCICGLHKKMQMRKKNQKTENKNWRVANKTTTK</sequence>
<reference evidence="2" key="1">
    <citation type="submission" date="2014-11" db="EMBL/GenBank/DDBJ databases">
        <authorList>
            <person name="Amaro Gonzalez C."/>
        </authorList>
    </citation>
    <scope>NUCLEOTIDE SEQUENCE</scope>
</reference>
<evidence type="ECO:0000313" key="2">
    <source>
        <dbReference type="EMBL" id="JAH93029.1"/>
    </source>
</evidence>
<name>A0A0E9WRH9_ANGAN</name>